<sequence length="47" mass="5277">MRAPLAWSKTAALGKAEVLPDLMEKHVLLTTMTVQGSETSFYETFEF</sequence>
<comment type="caution">
    <text evidence="1">The sequence shown here is derived from an EMBL/GenBank/DDBJ whole genome shotgun (WGS) entry which is preliminary data.</text>
</comment>
<protein>
    <submittedName>
        <fullName evidence="1">Uncharacterized protein</fullName>
    </submittedName>
</protein>
<evidence type="ECO:0000313" key="2">
    <source>
        <dbReference type="Proteomes" id="UP001168540"/>
    </source>
</evidence>
<gene>
    <name evidence="1" type="ORF">QU481_08875</name>
</gene>
<name>A0ABT7XMU9_9NEIS</name>
<dbReference type="EMBL" id="JAUEDK010000012">
    <property type="protein sequence ID" value="MDN0075008.1"/>
    <property type="molecule type" value="Genomic_DNA"/>
</dbReference>
<proteinExistence type="predicted"/>
<organism evidence="1 2">
    <name type="scientific">Crenobacter oryzisoli</name>
    <dbReference type="NCBI Taxonomy" id="3056844"/>
    <lineage>
        <taxon>Bacteria</taxon>
        <taxon>Pseudomonadati</taxon>
        <taxon>Pseudomonadota</taxon>
        <taxon>Betaproteobacteria</taxon>
        <taxon>Neisseriales</taxon>
        <taxon>Neisseriaceae</taxon>
        <taxon>Crenobacter</taxon>
    </lineage>
</organism>
<reference evidence="1" key="1">
    <citation type="submission" date="2023-06" db="EMBL/GenBank/DDBJ databases">
        <authorList>
            <person name="Zhang S."/>
        </authorList>
    </citation>
    <scope>NUCLEOTIDE SEQUENCE</scope>
    <source>
        <strain evidence="1">SG2303</strain>
    </source>
</reference>
<accession>A0ABT7XMU9</accession>
<keyword evidence="2" id="KW-1185">Reference proteome</keyword>
<evidence type="ECO:0000313" key="1">
    <source>
        <dbReference type="EMBL" id="MDN0075008.1"/>
    </source>
</evidence>
<dbReference type="RefSeq" id="WP_289829598.1">
    <property type="nucleotide sequence ID" value="NZ_JAUEDK010000012.1"/>
</dbReference>
<dbReference type="Proteomes" id="UP001168540">
    <property type="component" value="Unassembled WGS sequence"/>
</dbReference>